<dbReference type="Pfam" id="PF13202">
    <property type="entry name" value="EF-hand_5"/>
    <property type="match status" value="3"/>
</dbReference>
<keyword evidence="2" id="KW-0732">Signal</keyword>
<dbReference type="SUPFAM" id="SSF47473">
    <property type="entry name" value="EF-hand"/>
    <property type="match status" value="1"/>
</dbReference>
<evidence type="ECO:0000313" key="4">
    <source>
        <dbReference type="EMBL" id="MFC7332877.1"/>
    </source>
</evidence>
<feature type="region of interest" description="Disordered" evidence="1">
    <location>
        <begin position="105"/>
        <end position="153"/>
    </location>
</feature>
<comment type="caution">
    <text evidence="4">The sequence shown here is derived from an EMBL/GenBank/DDBJ whole genome shotgun (WGS) entry which is preliminary data.</text>
</comment>
<feature type="chain" id="PRO_5046911618" description="EF-hand domain-containing protein" evidence="2">
    <location>
        <begin position="19"/>
        <end position="212"/>
    </location>
</feature>
<feature type="signal peptide" evidence="2">
    <location>
        <begin position="1"/>
        <end position="18"/>
    </location>
</feature>
<evidence type="ECO:0000256" key="1">
    <source>
        <dbReference type="SAM" id="MobiDB-lite"/>
    </source>
</evidence>
<accession>A0ABW2KSC4</accession>
<feature type="domain" description="EF-hand" evidence="3">
    <location>
        <begin position="167"/>
        <end position="202"/>
    </location>
</feature>
<protein>
    <recommendedName>
        <fullName evidence="3">EF-hand domain-containing protein</fullName>
    </recommendedName>
</protein>
<dbReference type="EMBL" id="JBHTCM010000007">
    <property type="protein sequence ID" value="MFC7332877.1"/>
    <property type="molecule type" value="Genomic_DNA"/>
</dbReference>
<name>A0ABW2KSC4_9PROT</name>
<dbReference type="InterPro" id="IPR018247">
    <property type="entry name" value="EF_Hand_1_Ca_BS"/>
</dbReference>
<dbReference type="InterPro" id="IPR002048">
    <property type="entry name" value="EF_hand_dom"/>
</dbReference>
<dbReference type="Gene3D" id="1.10.238.10">
    <property type="entry name" value="EF-hand"/>
    <property type="match status" value="2"/>
</dbReference>
<dbReference type="PROSITE" id="PS00018">
    <property type="entry name" value="EF_HAND_1"/>
    <property type="match status" value="2"/>
</dbReference>
<dbReference type="PROSITE" id="PS50222">
    <property type="entry name" value="EF_HAND_2"/>
    <property type="match status" value="2"/>
</dbReference>
<organism evidence="4 5">
    <name type="scientific">Rhodocista pekingensis</name>
    <dbReference type="NCBI Taxonomy" id="201185"/>
    <lineage>
        <taxon>Bacteria</taxon>
        <taxon>Pseudomonadati</taxon>
        <taxon>Pseudomonadota</taxon>
        <taxon>Alphaproteobacteria</taxon>
        <taxon>Rhodospirillales</taxon>
        <taxon>Azospirillaceae</taxon>
        <taxon>Rhodocista</taxon>
    </lineage>
</organism>
<keyword evidence="5" id="KW-1185">Reference proteome</keyword>
<feature type="region of interest" description="Disordered" evidence="1">
    <location>
        <begin position="21"/>
        <end position="48"/>
    </location>
</feature>
<sequence>MRQLPALAALTLLLAACAAGPDPQAPRPRLTALSPAGEPLSAPTPDPDAYRAALTDWFRRADRNGDGVVDRIELLADTDRAFAAFDLNRDGRITAAELTEYRLRSPFRAPPPPAGGGRPGAEGAPGGDPGAAGVVPRERAARSRARPRLDAVMSADTDADFQVTAAELRTQAEARFAAADADGDGRLTPEEVQALAARTLEAATRAQDPRRR</sequence>
<proteinExistence type="predicted"/>
<evidence type="ECO:0000256" key="2">
    <source>
        <dbReference type="SAM" id="SignalP"/>
    </source>
</evidence>
<dbReference type="RefSeq" id="WP_377357602.1">
    <property type="nucleotide sequence ID" value="NZ_JBHTCM010000007.1"/>
</dbReference>
<evidence type="ECO:0000259" key="3">
    <source>
        <dbReference type="PROSITE" id="PS50222"/>
    </source>
</evidence>
<gene>
    <name evidence="4" type="ORF">ACFQPS_06850</name>
</gene>
<feature type="compositionally biased region" description="Gly residues" evidence="1">
    <location>
        <begin position="115"/>
        <end position="130"/>
    </location>
</feature>
<dbReference type="SMART" id="SM00054">
    <property type="entry name" value="EFh"/>
    <property type="match status" value="2"/>
</dbReference>
<dbReference type="InterPro" id="IPR011992">
    <property type="entry name" value="EF-hand-dom_pair"/>
</dbReference>
<feature type="domain" description="EF-hand" evidence="3">
    <location>
        <begin position="73"/>
        <end position="108"/>
    </location>
</feature>
<dbReference type="PROSITE" id="PS51257">
    <property type="entry name" value="PROKAR_LIPOPROTEIN"/>
    <property type="match status" value="1"/>
</dbReference>
<reference evidence="5" key="1">
    <citation type="journal article" date="2019" name="Int. J. Syst. Evol. Microbiol.">
        <title>The Global Catalogue of Microorganisms (GCM) 10K type strain sequencing project: providing services to taxonomists for standard genome sequencing and annotation.</title>
        <authorList>
            <consortium name="The Broad Institute Genomics Platform"/>
            <consortium name="The Broad Institute Genome Sequencing Center for Infectious Disease"/>
            <person name="Wu L."/>
            <person name="Ma J."/>
        </authorList>
    </citation>
    <scope>NUCLEOTIDE SEQUENCE [LARGE SCALE GENOMIC DNA]</scope>
    <source>
        <strain evidence="5">CGMCC 1.16275</strain>
    </source>
</reference>
<dbReference type="Proteomes" id="UP001596456">
    <property type="component" value="Unassembled WGS sequence"/>
</dbReference>
<evidence type="ECO:0000313" key="5">
    <source>
        <dbReference type="Proteomes" id="UP001596456"/>
    </source>
</evidence>